<dbReference type="Gene3D" id="1.10.287.1260">
    <property type="match status" value="1"/>
</dbReference>
<gene>
    <name evidence="11" type="primary">ykuT</name>
    <name evidence="11" type="ORF">CUESP1_0628</name>
</gene>
<keyword evidence="3" id="KW-1003">Cell membrane</keyword>
<dbReference type="InterPro" id="IPR023408">
    <property type="entry name" value="MscS_beta-dom_sf"/>
</dbReference>
<dbReference type="Gene3D" id="2.30.30.60">
    <property type="match status" value="1"/>
</dbReference>
<evidence type="ECO:0000313" key="11">
    <source>
        <dbReference type="EMBL" id="SHD76012.1"/>
    </source>
</evidence>
<feature type="transmembrane region" description="Helical" evidence="7">
    <location>
        <begin position="100"/>
        <end position="118"/>
    </location>
</feature>
<dbReference type="RefSeq" id="WP_025640455.1">
    <property type="nucleotide sequence ID" value="NZ_LT669839.1"/>
</dbReference>
<dbReference type="SUPFAM" id="SSF50182">
    <property type="entry name" value="Sm-like ribonucleoproteins"/>
    <property type="match status" value="1"/>
</dbReference>
<evidence type="ECO:0000256" key="1">
    <source>
        <dbReference type="ARBA" id="ARBA00004651"/>
    </source>
</evidence>
<evidence type="ECO:0000256" key="5">
    <source>
        <dbReference type="ARBA" id="ARBA00022989"/>
    </source>
</evidence>
<evidence type="ECO:0000259" key="8">
    <source>
        <dbReference type="Pfam" id="PF00924"/>
    </source>
</evidence>
<feature type="transmembrane region" description="Helical" evidence="7">
    <location>
        <begin position="78"/>
        <end position="94"/>
    </location>
</feature>
<feature type="domain" description="Mechanosensitive ion channel MscS C-terminal" evidence="9">
    <location>
        <begin position="188"/>
        <end position="271"/>
    </location>
</feature>
<dbReference type="GO" id="GO:0008381">
    <property type="term" value="F:mechanosensitive monoatomic ion channel activity"/>
    <property type="evidence" value="ECO:0007669"/>
    <property type="project" value="InterPro"/>
</dbReference>
<dbReference type="InterPro" id="IPR011014">
    <property type="entry name" value="MscS_channel_TM-2"/>
</dbReference>
<dbReference type="OrthoDB" id="9809206at2"/>
<dbReference type="Proteomes" id="UP000245423">
    <property type="component" value="Chromosome 1"/>
</dbReference>
<keyword evidence="5 7" id="KW-1133">Transmembrane helix</keyword>
<comment type="similarity">
    <text evidence="2">Belongs to the MscS (TC 1.A.23) family.</text>
</comment>
<comment type="subcellular location">
    <subcellularLocation>
        <location evidence="1">Cell membrane</location>
        <topology evidence="1">Multi-pass membrane protein</topology>
    </subcellularLocation>
</comment>
<keyword evidence="6 7" id="KW-0472">Membrane</keyword>
<proteinExistence type="inferred from homology"/>
<sequence length="283" mass="32025">MDRVLNFINHFLKNEDGNLNILGKGLKIILVFIVIRILIKVSYIIIDKTVENRKRRLFSFDEKKVNTLTAVLKNIMKYVLYFIGTVIILDMFNINTNSILATAGIGGLAIGFGAQSLVKDVITGFFILFEDQFSVGDYVKIDNYEGIVEELGVRVTKLRDFSGELHIIPNGNINTVTNKTRGAMRALVKVSIAYEEDIDKTIKVLDEVCNRLKKSNENIVEGPTILGVSDLGEYGVDITIVAKTKPMEQWSVERALRKDIKEAFDRENIEIPYPRMVIFDNKS</sequence>
<dbReference type="InterPro" id="IPR049278">
    <property type="entry name" value="MS_channel_C"/>
</dbReference>
<dbReference type="InterPro" id="IPR006685">
    <property type="entry name" value="MscS_channel_2nd"/>
</dbReference>
<dbReference type="PANTHER" id="PTHR30460:SF0">
    <property type="entry name" value="MODERATE CONDUCTANCE MECHANOSENSITIVE CHANNEL YBIO"/>
    <property type="match status" value="1"/>
</dbReference>
<dbReference type="Gene3D" id="3.30.70.100">
    <property type="match status" value="1"/>
</dbReference>
<protein>
    <submittedName>
        <fullName evidence="11">Uncharacterized MscS family protein YkuT</fullName>
    </submittedName>
</protein>
<dbReference type="AlphaFoldDB" id="A0A1M4PKK5"/>
<dbReference type="GO" id="GO:0005886">
    <property type="term" value="C:plasma membrane"/>
    <property type="evidence" value="ECO:0007669"/>
    <property type="project" value="UniProtKB-SubCell"/>
</dbReference>
<dbReference type="InterPro" id="IPR010920">
    <property type="entry name" value="LSM_dom_sf"/>
</dbReference>
<dbReference type="SUPFAM" id="SSF82689">
    <property type="entry name" value="Mechanosensitive channel protein MscS (YggB), C-terminal domain"/>
    <property type="match status" value="1"/>
</dbReference>
<dbReference type="SUPFAM" id="SSF82861">
    <property type="entry name" value="Mechanosensitive channel protein MscS (YggB), transmembrane region"/>
    <property type="match status" value="1"/>
</dbReference>
<evidence type="ECO:0000259" key="10">
    <source>
        <dbReference type="Pfam" id="PF21088"/>
    </source>
</evidence>
<accession>A0A1M4PKK5</accession>
<evidence type="ECO:0000256" key="6">
    <source>
        <dbReference type="ARBA" id="ARBA00023136"/>
    </source>
</evidence>
<dbReference type="Pfam" id="PF00924">
    <property type="entry name" value="MS_channel_2nd"/>
    <property type="match status" value="1"/>
</dbReference>
<evidence type="ECO:0000256" key="7">
    <source>
        <dbReference type="SAM" id="Phobius"/>
    </source>
</evidence>
<evidence type="ECO:0000256" key="4">
    <source>
        <dbReference type="ARBA" id="ARBA00022692"/>
    </source>
</evidence>
<dbReference type="Pfam" id="PF21082">
    <property type="entry name" value="MS_channel_3rd"/>
    <property type="match status" value="1"/>
</dbReference>
<dbReference type="FunFam" id="2.30.30.60:FF:000001">
    <property type="entry name" value="MscS Mechanosensitive ion channel"/>
    <property type="match status" value="1"/>
</dbReference>
<organism evidence="11 12">
    <name type="scientific">[Clostridium] ultunense Esp</name>
    <dbReference type="NCBI Taxonomy" id="1288971"/>
    <lineage>
        <taxon>Bacteria</taxon>
        <taxon>Bacillati</taxon>
        <taxon>Bacillota</taxon>
        <taxon>Tissierellia</taxon>
        <taxon>Tissierellales</taxon>
        <taxon>Tepidimicrobiaceae</taxon>
        <taxon>Schnuerera</taxon>
    </lineage>
</organism>
<keyword evidence="4 7" id="KW-0812">Transmembrane</keyword>
<dbReference type="FunFam" id="1.10.287.1260:FF:000005">
    <property type="entry name" value="Mechanosensitive ion channel family protein"/>
    <property type="match status" value="1"/>
</dbReference>
<dbReference type="FunFam" id="3.30.70.100:FF:000018">
    <property type="entry name" value="MscS mechanosensitive ion channel"/>
    <property type="match status" value="1"/>
</dbReference>
<name>A0A1M4PKK5_9FIRM</name>
<dbReference type="InterPro" id="IPR011066">
    <property type="entry name" value="MscS_channel_C_sf"/>
</dbReference>
<evidence type="ECO:0000256" key="3">
    <source>
        <dbReference type="ARBA" id="ARBA00022475"/>
    </source>
</evidence>
<reference evidence="11 12" key="1">
    <citation type="submission" date="2016-11" db="EMBL/GenBank/DDBJ databases">
        <authorList>
            <person name="Manzoor S."/>
        </authorList>
    </citation>
    <scope>NUCLEOTIDE SEQUENCE [LARGE SCALE GENOMIC DNA]</scope>
    <source>
        <strain evidence="11">Clostridium ultunense strain Esp</strain>
    </source>
</reference>
<dbReference type="InterPro" id="IPR045276">
    <property type="entry name" value="YbiO_bact"/>
</dbReference>
<dbReference type="Pfam" id="PF21088">
    <property type="entry name" value="MS_channel_1st"/>
    <property type="match status" value="1"/>
</dbReference>
<dbReference type="InterPro" id="IPR049142">
    <property type="entry name" value="MS_channel_1st"/>
</dbReference>
<feature type="domain" description="Mechanosensitive ion channel transmembrane helices 2/3" evidence="10">
    <location>
        <begin position="74"/>
        <end position="115"/>
    </location>
</feature>
<evidence type="ECO:0000256" key="2">
    <source>
        <dbReference type="ARBA" id="ARBA00008017"/>
    </source>
</evidence>
<keyword evidence="12" id="KW-1185">Reference proteome</keyword>
<evidence type="ECO:0000259" key="9">
    <source>
        <dbReference type="Pfam" id="PF21082"/>
    </source>
</evidence>
<feature type="transmembrane region" description="Helical" evidence="7">
    <location>
        <begin position="28"/>
        <end position="46"/>
    </location>
</feature>
<dbReference type="EMBL" id="LT669839">
    <property type="protein sequence ID" value="SHD76012.1"/>
    <property type="molecule type" value="Genomic_DNA"/>
</dbReference>
<feature type="domain" description="Mechanosensitive ion channel MscS" evidence="8">
    <location>
        <begin position="117"/>
        <end position="180"/>
    </location>
</feature>
<dbReference type="PANTHER" id="PTHR30460">
    <property type="entry name" value="MODERATE CONDUCTANCE MECHANOSENSITIVE CHANNEL YBIO"/>
    <property type="match status" value="1"/>
</dbReference>
<evidence type="ECO:0000313" key="12">
    <source>
        <dbReference type="Proteomes" id="UP000245423"/>
    </source>
</evidence>